<dbReference type="Proteomes" id="UP000650524">
    <property type="component" value="Unassembled WGS sequence"/>
</dbReference>
<evidence type="ECO:0000313" key="2">
    <source>
        <dbReference type="EMBL" id="MBC8177316.1"/>
    </source>
</evidence>
<name>A0A8J6N035_9DELT</name>
<protein>
    <submittedName>
        <fullName evidence="2">Uncharacterized protein</fullName>
    </submittedName>
</protein>
<feature type="chain" id="PRO_5035199173" evidence="1">
    <location>
        <begin position="21"/>
        <end position="90"/>
    </location>
</feature>
<feature type="signal peptide" evidence="1">
    <location>
        <begin position="1"/>
        <end position="20"/>
    </location>
</feature>
<sequence length="90" mass="10158">MKKVALLVVFFVYSCSTAYSQEPLRFARITNTPDQMVGSEILKLAYKRLGIPIVIVEMPGKRALVESSEGRIDGEVHRIFRVGKDYPTLI</sequence>
<dbReference type="PROSITE" id="PS51257">
    <property type="entry name" value="PROKAR_LIPOPROTEIN"/>
    <property type="match status" value="1"/>
</dbReference>
<accession>A0A8J6N035</accession>
<proteinExistence type="predicted"/>
<dbReference type="EMBL" id="JACNJD010000201">
    <property type="protein sequence ID" value="MBC8177316.1"/>
    <property type="molecule type" value="Genomic_DNA"/>
</dbReference>
<organism evidence="2 3">
    <name type="scientific">Candidatus Desulfacyla euxinica</name>
    <dbReference type="NCBI Taxonomy" id="2841693"/>
    <lineage>
        <taxon>Bacteria</taxon>
        <taxon>Deltaproteobacteria</taxon>
        <taxon>Candidatus Desulfacyla</taxon>
    </lineage>
</organism>
<dbReference type="AlphaFoldDB" id="A0A8J6N035"/>
<gene>
    <name evidence="2" type="ORF">H8E19_07905</name>
</gene>
<evidence type="ECO:0000313" key="3">
    <source>
        <dbReference type="Proteomes" id="UP000650524"/>
    </source>
</evidence>
<keyword evidence="1" id="KW-0732">Signal</keyword>
<comment type="caution">
    <text evidence="2">The sequence shown here is derived from an EMBL/GenBank/DDBJ whole genome shotgun (WGS) entry which is preliminary data.</text>
</comment>
<evidence type="ECO:0000256" key="1">
    <source>
        <dbReference type="SAM" id="SignalP"/>
    </source>
</evidence>
<reference evidence="2 3" key="1">
    <citation type="submission" date="2020-08" db="EMBL/GenBank/DDBJ databases">
        <title>Bridging the membrane lipid divide: bacteria of the FCB group superphylum have the potential to synthesize archaeal ether lipids.</title>
        <authorList>
            <person name="Villanueva L."/>
            <person name="Von Meijenfeldt F.A.B."/>
            <person name="Westbye A.B."/>
            <person name="Yadav S."/>
            <person name="Hopmans E.C."/>
            <person name="Dutilh B.E."/>
            <person name="Sinninghe Damste J.S."/>
        </authorList>
    </citation>
    <scope>NUCLEOTIDE SEQUENCE [LARGE SCALE GENOMIC DNA]</scope>
    <source>
        <strain evidence="2">NIOZ-UU27</strain>
    </source>
</reference>